<dbReference type="EMBL" id="CM007893">
    <property type="protein sequence ID" value="OTG27504.1"/>
    <property type="molecule type" value="Genomic_DNA"/>
</dbReference>
<organism evidence="1 2">
    <name type="scientific">Helianthus annuus</name>
    <name type="common">Common sunflower</name>
    <dbReference type="NCBI Taxonomy" id="4232"/>
    <lineage>
        <taxon>Eukaryota</taxon>
        <taxon>Viridiplantae</taxon>
        <taxon>Streptophyta</taxon>
        <taxon>Embryophyta</taxon>
        <taxon>Tracheophyta</taxon>
        <taxon>Spermatophyta</taxon>
        <taxon>Magnoliopsida</taxon>
        <taxon>eudicotyledons</taxon>
        <taxon>Gunneridae</taxon>
        <taxon>Pentapetalae</taxon>
        <taxon>asterids</taxon>
        <taxon>campanulids</taxon>
        <taxon>Asterales</taxon>
        <taxon>Asteraceae</taxon>
        <taxon>Asteroideae</taxon>
        <taxon>Heliantheae alliance</taxon>
        <taxon>Heliantheae</taxon>
        <taxon>Helianthus</taxon>
    </lineage>
</organism>
<evidence type="ECO:0000313" key="1">
    <source>
        <dbReference type="EMBL" id="OTG27504.1"/>
    </source>
</evidence>
<keyword evidence="2" id="KW-1185">Reference proteome</keyword>
<name>A0A251UWL4_HELAN</name>
<dbReference type="Proteomes" id="UP000215914">
    <property type="component" value="Chromosome 4"/>
</dbReference>
<gene>
    <name evidence="1" type="ORF">HannXRQ_Chr04g0100791</name>
</gene>
<proteinExistence type="predicted"/>
<dbReference type="InParanoid" id="A0A251UWL4"/>
<accession>A0A251UWL4</accession>
<sequence>MIGHQSLEDLKTKDRRSSRRVYTFRRTRQNQRQSYSQGGVCWCTCVCTLSVFGLM</sequence>
<reference evidence="2" key="1">
    <citation type="journal article" date="2017" name="Nature">
        <title>The sunflower genome provides insights into oil metabolism, flowering and Asterid evolution.</title>
        <authorList>
            <person name="Badouin H."/>
            <person name="Gouzy J."/>
            <person name="Grassa C.J."/>
            <person name="Murat F."/>
            <person name="Staton S.E."/>
            <person name="Cottret L."/>
            <person name="Lelandais-Briere C."/>
            <person name="Owens G.L."/>
            <person name="Carrere S."/>
            <person name="Mayjonade B."/>
            <person name="Legrand L."/>
            <person name="Gill N."/>
            <person name="Kane N.C."/>
            <person name="Bowers J.E."/>
            <person name="Hubner S."/>
            <person name="Bellec A."/>
            <person name="Berard A."/>
            <person name="Berges H."/>
            <person name="Blanchet N."/>
            <person name="Boniface M.C."/>
            <person name="Brunel D."/>
            <person name="Catrice O."/>
            <person name="Chaidir N."/>
            <person name="Claudel C."/>
            <person name="Donnadieu C."/>
            <person name="Faraut T."/>
            <person name="Fievet G."/>
            <person name="Helmstetter N."/>
            <person name="King M."/>
            <person name="Knapp S.J."/>
            <person name="Lai Z."/>
            <person name="Le Paslier M.C."/>
            <person name="Lippi Y."/>
            <person name="Lorenzon L."/>
            <person name="Mandel J.R."/>
            <person name="Marage G."/>
            <person name="Marchand G."/>
            <person name="Marquand E."/>
            <person name="Bret-Mestries E."/>
            <person name="Morien E."/>
            <person name="Nambeesan S."/>
            <person name="Nguyen T."/>
            <person name="Pegot-Espagnet P."/>
            <person name="Pouilly N."/>
            <person name="Raftis F."/>
            <person name="Sallet E."/>
            <person name="Schiex T."/>
            <person name="Thomas J."/>
            <person name="Vandecasteele C."/>
            <person name="Vares D."/>
            <person name="Vear F."/>
            <person name="Vautrin S."/>
            <person name="Crespi M."/>
            <person name="Mangin B."/>
            <person name="Burke J.M."/>
            <person name="Salse J."/>
            <person name="Munos S."/>
            <person name="Vincourt P."/>
            <person name="Rieseberg L.H."/>
            <person name="Langlade N.B."/>
        </authorList>
    </citation>
    <scope>NUCLEOTIDE SEQUENCE [LARGE SCALE GENOMIC DNA]</scope>
    <source>
        <strain evidence="2">cv. SF193</strain>
    </source>
</reference>
<protein>
    <submittedName>
        <fullName evidence="1">Uncharacterized protein</fullName>
    </submittedName>
</protein>
<dbReference type="AlphaFoldDB" id="A0A251UWL4"/>
<evidence type="ECO:0000313" key="2">
    <source>
        <dbReference type="Proteomes" id="UP000215914"/>
    </source>
</evidence>